<evidence type="ECO:0000313" key="17">
    <source>
        <dbReference type="RefSeq" id="XP_024606725.1"/>
    </source>
</evidence>
<dbReference type="PROSITE" id="PS50923">
    <property type="entry name" value="SUSHI"/>
    <property type="match status" value="4"/>
</dbReference>
<feature type="domain" description="Sushi" evidence="15">
    <location>
        <begin position="41"/>
        <end position="104"/>
    </location>
</feature>
<evidence type="ECO:0000256" key="9">
    <source>
        <dbReference type="ARBA" id="ARBA00023279"/>
    </source>
</evidence>
<dbReference type="PANTHER" id="PTHR19325">
    <property type="entry name" value="COMPLEMENT COMPONENT-RELATED SUSHI DOMAIN-CONTAINING"/>
    <property type="match status" value="1"/>
</dbReference>
<feature type="domain" description="Sushi" evidence="15">
    <location>
        <begin position="168"/>
        <end position="233"/>
    </location>
</feature>
<dbReference type="SMART" id="SM00032">
    <property type="entry name" value="CCP"/>
    <property type="match status" value="4"/>
</dbReference>
<name>A0A341BVK0_NEOAA</name>
<comment type="caution">
    <text evidence="11">Lacks conserved residue(s) required for the propagation of feature annotation.</text>
</comment>
<dbReference type="InterPro" id="IPR017341">
    <property type="entry name" value="CD46"/>
</dbReference>
<accession>A0A341BVK0</accession>
<dbReference type="RefSeq" id="XP_024606725.1">
    <property type="nucleotide sequence ID" value="XM_024750957.1"/>
</dbReference>
<feature type="chain" id="PRO_5016324661" description="Membrane cofactor protein" evidence="14">
    <location>
        <begin position="43"/>
        <end position="423"/>
    </location>
</feature>
<feature type="region of interest" description="Disordered" evidence="12">
    <location>
        <begin position="289"/>
        <end position="367"/>
    </location>
</feature>
<dbReference type="FunCoup" id="A0A341BVK0">
    <property type="interactions" value="339"/>
</dbReference>
<dbReference type="GO" id="GO:0007338">
    <property type="term" value="P:single fertilization"/>
    <property type="evidence" value="ECO:0007669"/>
    <property type="project" value="UniProtKB-KW"/>
</dbReference>
<evidence type="ECO:0000256" key="4">
    <source>
        <dbReference type="ARBA" id="ARBA00022729"/>
    </source>
</evidence>
<feature type="disulfide bond" evidence="11">
    <location>
        <begin position="264"/>
        <end position="291"/>
    </location>
</feature>
<evidence type="ECO:0000256" key="1">
    <source>
        <dbReference type="ARBA" id="ARBA00004167"/>
    </source>
</evidence>
<keyword evidence="8" id="KW-0325">Glycoprotein</keyword>
<dbReference type="InterPro" id="IPR000436">
    <property type="entry name" value="Sushi_SCR_CCP_dom"/>
</dbReference>
<protein>
    <recommendedName>
        <fullName evidence="2">Membrane cofactor protein</fullName>
    </recommendedName>
</protein>
<keyword evidence="7 11" id="KW-1015">Disulfide bond</keyword>
<dbReference type="PANTHER" id="PTHR19325:SF521">
    <property type="entry name" value="MEMBRANE COFACTOR PROTEIN"/>
    <property type="match status" value="1"/>
</dbReference>
<organism evidence="16 17">
    <name type="scientific">Neophocaena asiaeorientalis asiaeorientalis</name>
    <name type="common">Yangtze finless porpoise</name>
    <name type="synonym">Neophocaena phocaenoides subsp. asiaeorientalis</name>
    <dbReference type="NCBI Taxonomy" id="1706337"/>
    <lineage>
        <taxon>Eukaryota</taxon>
        <taxon>Metazoa</taxon>
        <taxon>Chordata</taxon>
        <taxon>Craniata</taxon>
        <taxon>Vertebrata</taxon>
        <taxon>Euteleostomi</taxon>
        <taxon>Mammalia</taxon>
        <taxon>Eutheria</taxon>
        <taxon>Laurasiatheria</taxon>
        <taxon>Artiodactyla</taxon>
        <taxon>Whippomorpha</taxon>
        <taxon>Cetacea</taxon>
        <taxon>Odontoceti</taxon>
        <taxon>Phocoenidae</taxon>
        <taxon>Neophocaena</taxon>
    </lineage>
</organism>
<dbReference type="InterPro" id="IPR050350">
    <property type="entry name" value="Compl-Cell_Adhes-Reg"/>
</dbReference>
<evidence type="ECO:0000256" key="13">
    <source>
        <dbReference type="SAM" id="Phobius"/>
    </source>
</evidence>
<feature type="signal peptide" evidence="14">
    <location>
        <begin position="1"/>
        <end position="42"/>
    </location>
</feature>
<dbReference type="CDD" id="cd00033">
    <property type="entry name" value="CCP"/>
    <property type="match status" value="4"/>
</dbReference>
<dbReference type="FunFam" id="2.10.70.10:FF:000055">
    <property type="entry name" value="Complement decay-accelerating factor, GPI-anchored"/>
    <property type="match status" value="1"/>
</dbReference>
<evidence type="ECO:0000256" key="14">
    <source>
        <dbReference type="SAM" id="SignalP"/>
    </source>
</evidence>
<dbReference type="PIRSF" id="PIRSF037971">
    <property type="entry name" value="TLX_CD46"/>
    <property type="match status" value="1"/>
</dbReference>
<dbReference type="GO" id="GO:0009986">
    <property type="term" value="C:cell surface"/>
    <property type="evidence" value="ECO:0007669"/>
    <property type="project" value="InterPro"/>
</dbReference>
<keyword evidence="13" id="KW-1133">Transmembrane helix</keyword>
<reference evidence="17" key="1">
    <citation type="submission" date="2025-08" db="UniProtKB">
        <authorList>
            <consortium name="RefSeq"/>
        </authorList>
    </citation>
    <scope>IDENTIFICATION</scope>
    <source>
        <tissue evidence="17">Meat</tissue>
    </source>
</reference>
<evidence type="ECO:0000256" key="2">
    <source>
        <dbReference type="ARBA" id="ARBA00017517"/>
    </source>
</evidence>
<keyword evidence="3 11" id="KW-0768">Sushi</keyword>
<feature type="transmembrane region" description="Helical" evidence="13">
    <location>
        <begin position="371"/>
        <end position="398"/>
    </location>
</feature>
<dbReference type="GO" id="GO:0016020">
    <property type="term" value="C:membrane"/>
    <property type="evidence" value="ECO:0007669"/>
    <property type="project" value="UniProtKB-SubCell"/>
</dbReference>
<comment type="subcellular location">
    <subcellularLocation>
        <location evidence="1">Membrane</location>
        <topology evidence="1">Single-pass membrane protein</topology>
    </subcellularLocation>
</comment>
<gene>
    <name evidence="17" type="primary">LOC112403482</name>
</gene>
<dbReference type="InterPro" id="IPR035976">
    <property type="entry name" value="Sushi/SCR/CCP_sf"/>
</dbReference>
<feature type="domain" description="Sushi" evidence="15">
    <location>
        <begin position="105"/>
        <end position="167"/>
    </location>
</feature>
<evidence type="ECO:0000256" key="7">
    <source>
        <dbReference type="ARBA" id="ARBA00023157"/>
    </source>
</evidence>
<comment type="subunit">
    <text evidence="10">Interacts with C3b. Interacts with C4b. Interacts with moesin/MSN.</text>
</comment>
<evidence type="ECO:0000256" key="6">
    <source>
        <dbReference type="ARBA" id="ARBA00023136"/>
    </source>
</evidence>
<dbReference type="GeneID" id="112403482"/>
<dbReference type="Pfam" id="PF00084">
    <property type="entry name" value="Sushi"/>
    <property type="match status" value="4"/>
</dbReference>
<dbReference type="InParanoid" id="A0A341BVK0"/>
<keyword evidence="6 13" id="KW-0472">Membrane</keyword>
<evidence type="ECO:0000256" key="5">
    <source>
        <dbReference type="ARBA" id="ARBA00022737"/>
    </source>
</evidence>
<evidence type="ECO:0000256" key="11">
    <source>
        <dbReference type="PROSITE-ProRule" id="PRU00302"/>
    </source>
</evidence>
<dbReference type="AlphaFoldDB" id="A0A341BVK0"/>
<evidence type="ECO:0000256" key="3">
    <source>
        <dbReference type="ARBA" id="ARBA00022659"/>
    </source>
</evidence>
<sequence>MTASCSSRKAPPYRSESPFSSRCFVGILLVALLLLLPISSDACGEPPRYESMRLQGVPKPSYSPGDSIQYECRPGYQPKRPSLPTTAVCQHDNMWSLLQEACTRKQCPNLGDPPNGQVHYPNGSILFGSEAHYVCNVGYFLIGPSILYCDISGSTVDWSDNPPVCEKILCKPPEKILNGKYTNSHKDIFEYSEVVTYSCDASNGTDQYSLVGESKLVCIGNDKWSSDPPQCKVVKCVYPHVENGMMVSGHGPKFYYKATVVYRCNEGFKLNGSNTIVCSANSTWDPEIPTCIKESTTPSTQPPISSASVSTPPSSQPPISSASVSTPPSSQPPISSVSDSKPTHPTTTLGSSHPGYPSPSDEPPPKDAESLGAGIIVGIVIGALFGVVVVVCSIRFCFHKKKKRKEGIATYSAYQDKATTPAE</sequence>
<keyword evidence="16" id="KW-1185">Reference proteome</keyword>
<proteinExistence type="predicted"/>
<dbReference type="STRING" id="1706337.A0A341BVK0"/>
<keyword evidence="4 14" id="KW-0732">Signal</keyword>
<keyword evidence="5" id="KW-0677">Repeat</keyword>
<evidence type="ECO:0000259" key="15">
    <source>
        <dbReference type="PROSITE" id="PS50923"/>
    </source>
</evidence>
<evidence type="ECO:0000313" key="16">
    <source>
        <dbReference type="Proteomes" id="UP000252040"/>
    </source>
</evidence>
<evidence type="ECO:0000256" key="8">
    <source>
        <dbReference type="ARBA" id="ARBA00023180"/>
    </source>
</evidence>
<dbReference type="FunFam" id="2.10.70.10:FF:000014">
    <property type="entry name" value="Membrane cofactor protein"/>
    <property type="match status" value="1"/>
</dbReference>
<evidence type="ECO:0000256" key="12">
    <source>
        <dbReference type="SAM" id="MobiDB-lite"/>
    </source>
</evidence>
<feature type="compositionally biased region" description="Low complexity" evidence="12">
    <location>
        <begin position="295"/>
        <end position="340"/>
    </location>
</feature>
<dbReference type="FunFam" id="2.10.70.10:FF:000042">
    <property type="entry name" value="Membrane cofactor protein"/>
    <property type="match status" value="1"/>
</dbReference>
<keyword evidence="13" id="KW-0812">Transmembrane</keyword>
<evidence type="ECO:0000256" key="10">
    <source>
        <dbReference type="ARBA" id="ARBA00047055"/>
    </source>
</evidence>
<dbReference type="KEGG" id="nasi:112403482"/>
<keyword evidence="9" id="KW-0278">Fertilization</keyword>
<dbReference type="Proteomes" id="UP000252040">
    <property type="component" value="Unplaced"/>
</dbReference>
<dbReference type="Gene3D" id="2.10.70.10">
    <property type="entry name" value="Complement Module, domain 1"/>
    <property type="match status" value="4"/>
</dbReference>
<feature type="domain" description="Sushi" evidence="15">
    <location>
        <begin position="234"/>
        <end position="293"/>
    </location>
</feature>
<dbReference type="SUPFAM" id="SSF57535">
    <property type="entry name" value="Complement control module/SCR domain"/>
    <property type="match status" value="4"/>
</dbReference>